<gene>
    <name evidence="3" type="ORF">HWV54_02250</name>
</gene>
<dbReference type="SUPFAM" id="SSF103515">
    <property type="entry name" value="Autotransporter"/>
    <property type="match status" value="1"/>
</dbReference>
<dbReference type="InterPro" id="IPR011050">
    <property type="entry name" value="Pectin_lyase_fold/virulence"/>
</dbReference>
<organism evidence="3 4">
    <name type="scientific">Bartonella alsatica</name>
    <dbReference type="NCBI Taxonomy" id="52764"/>
    <lineage>
        <taxon>Bacteria</taxon>
        <taxon>Pseudomonadati</taxon>
        <taxon>Pseudomonadota</taxon>
        <taxon>Alphaproteobacteria</taxon>
        <taxon>Hyphomicrobiales</taxon>
        <taxon>Bartonellaceae</taxon>
        <taxon>Bartonella</taxon>
    </lineage>
</organism>
<evidence type="ECO:0000256" key="1">
    <source>
        <dbReference type="SAM" id="SignalP"/>
    </source>
</evidence>
<dbReference type="EMBL" id="CP058235">
    <property type="protein sequence ID" value="QLC51767.1"/>
    <property type="molecule type" value="Genomic_DNA"/>
</dbReference>
<keyword evidence="4" id="KW-1185">Reference proteome</keyword>
<evidence type="ECO:0000313" key="3">
    <source>
        <dbReference type="EMBL" id="QLC51767.1"/>
    </source>
</evidence>
<dbReference type="Gene3D" id="2.160.20.20">
    <property type="match status" value="1"/>
</dbReference>
<keyword evidence="1" id="KW-0732">Signal</keyword>
<proteinExistence type="predicted"/>
<protein>
    <submittedName>
        <fullName evidence="3">Autotransporter outer membrane beta-barrel domain-containing protein</fullName>
    </submittedName>
</protein>
<dbReference type="NCBIfam" id="TIGR01414">
    <property type="entry name" value="autotrans_barl"/>
    <property type="match status" value="1"/>
</dbReference>
<dbReference type="SUPFAM" id="SSF51126">
    <property type="entry name" value="Pectin lyase-like"/>
    <property type="match status" value="1"/>
</dbReference>
<dbReference type="SMART" id="SM00869">
    <property type="entry name" value="Autotransporter"/>
    <property type="match status" value="1"/>
</dbReference>
<dbReference type="Pfam" id="PF03797">
    <property type="entry name" value="Autotransporter"/>
    <property type="match status" value="1"/>
</dbReference>
<feature type="signal peptide" evidence="1">
    <location>
        <begin position="1"/>
        <end position="28"/>
    </location>
</feature>
<dbReference type="Proteomes" id="UP000509443">
    <property type="component" value="Chromosome"/>
</dbReference>
<dbReference type="PROSITE" id="PS51208">
    <property type="entry name" value="AUTOTRANSPORTER"/>
    <property type="match status" value="1"/>
</dbReference>
<dbReference type="Gene3D" id="2.40.128.130">
    <property type="entry name" value="Autotransporter beta-domain"/>
    <property type="match status" value="1"/>
</dbReference>
<feature type="domain" description="Autotransporter" evidence="2">
    <location>
        <begin position="491"/>
        <end position="769"/>
    </location>
</feature>
<evidence type="ECO:0000313" key="4">
    <source>
        <dbReference type="Proteomes" id="UP000509443"/>
    </source>
</evidence>
<name>A0ABX6QF98_9HYPH</name>
<dbReference type="RefSeq" id="WP_005864609.1">
    <property type="nucleotide sequence ID" value="NZ_CACVBB010000005.1"/>
</dbReference>
<reference evidence="3 4" key="1">
    <citation type="submission" date="2020-06" db="EMBL/GenBank/DDBJ databases">
        <title>Complete closed genome sequence of Bartonella alsatica CIP 105477.</title>
        <authorList>
            <person name="Thibau A."/>
            <person name="Schultze T.G."/>
            <person name="Kempf V.A.J."/>
        </authorList>
    </citation>
    <scope>NUCLEOTIDE SEQUENCE [LARGE SCALE GENOMIC DNA]</scope>
    <source>
        <strain evidence="3 4">CIP 105477</strain>
    </source>
</reference>
<evidence type="ECO:0000259" key="2">
    <source>
        <dbReference type="PROSITE" id="PS51208"/>
    </source>
</evidence>
<accession>A0ABX6QF98</accession>
<feature type="chain" id="PRO_5045186804" evidence="1">
    <location>
        <begin position="29"/>
        <end position="769"/>
    </location>
</feature>
<dbReference type="InterPro" id="IPR012332">
    <property type="entry name" value="Autotransporter_pectin_lyase_C"/>
</dbReference>
<dbReference type="InterPro" id="IPR005546">
    <property type="entry name" value="Autotransporte_beta"/>
</dbReference>
<dbReference type="InterPro" id="IPR036709">
    <property type="entry name" value="Autotransporte_beta_dom_sf"/>
</dbReference>
<dbReference type="InterPro" id="IPR006315">
    <property type="entry name" value="OM_autotransptr_brl_dom"/>
</dbReference>
<sequence>MKNISKKNFLLCTIAGVFVFSHFSSVYANTTFLELPKVNITEGEKTLNNVNIRDRYYAVVVDGPQSVATITKAKITSEMVALGATKGGHLNATEIDAKALIKGLDITNGIINLNDSVINVKGNHESYGIVFGRTLNAHINNGQEVINKAILTNTKLLVKDGIGIIGPYSNAEVKLKNSEIRADMLLKNIISTDLDPVTFTLTADNSIVEGRTRTLQKNTTIFTLSNNSKWYLKISQYEADNDTNLFNYPLLDINQRAQSTVSILNLNNSSIIFNAPNALTQNHYKILNVGKQPQAEELQPQENRASDVAAVYNATGDAEIYFNTEWSDGLTKEQQKTDRLLIHGDVSGTTTIYFNNLSKNENPKEENAIPLNTRGLSLVQVSGKANETAFKLTNGYTTIGGFPYKYILNAYGPTSSHGRASVAQSLVGENKNFWDFRLQSATLDREAKIKALVPQAASYLVMPNAIFSAGFADVNNQNILLDSMRTTNFGANNKKRGIFSSSYGNKITLSSNRNPLQYGYGADVQYTALQTGITLAVLEAQDITTSFGLLKTYGKLAFTPKDIEGAGKSTLDKWSLAAYSSIQHNNGTYVDTLFSYGTIKGNITTALIESTTKLDNTDTLSASATIGRKLATTVEKLIFEPQAQVVYQRLMLGTLLDVDGFKVNMGNPHQWLVRVGGRLTQTMLPTKEDVTISFYSKLNMIKTFSNNKTIQIGDTFYLDSMGSSIESGLGVNIRFAQKVVLHADINYQRKLQKAGVSGINIFGGIRYYF</sequence>